<dbReference type="RefSeq" id="WP_335421654.1">
    <property type="nucleotide sequence ID" value="NZ_JBALHR010000003.1"/>
</dbReference>
<comment type="caution">
    <text evidence="1">The sequence shown here is derived from an EMBL/GenBank/DDBJ whole genome shotgun (WGS) entry which is preliminary data.</text>
</comment>
<dbReference type="PANTHER" id="PTHR45947">
    <property type="entry name" value="SULFOQUINOVOSYL TRANSFERASE SQD2"/>
    <property type="match status" value="1"/>
</dbReference>
<accession>A0ABU8BV13</accession>
<sequence>MTQNPPRIAFYAPLKSPDHPVPSGDRLMARLLMRALAMAGFEVTLVSGLRAYLGDPDDSAALAALRQAAEAEQARIAASWGDIPPDLWFCYHPYYKSPDLIGPTLSRRFSLPYVTCEASLSRRRNQGIWAETQAGVQAELQRAALNLCLTARDAAGLGAMLDQPRLARLAPFIDIEPLARVAPRPDTGHIVTIAMMRPGDKLASYAAIAAALRGLPAGTDWRFSAAGDGPARAAVQALFADLPQDRIHWLGALPPEGVAQLLASGTLYLWPGCGEAYGLAYLEAQAAGLPVVAWQVAGVPEVVHPDAGGQLVPEGDVAGLARTVASLLSDPATAAAAGRAARQAVLARHSLDAAAERLGTLLRDVMEGRT</sequence>
<dbReference type="Pfam" id="PF13692">
    <property type="entry name" value="Glyco_trans_1_4"/>
    <property type="match status" value="1"/>
</dbReference>
<dbReference type="Gene3D" id="3.40.50.2000">
    <property type="entry name" value="Glycogen Phosphorylase B"/>
    <property type="match status" value="2"/>
</dbReference>
<protein>
    <submittedName>
        <fullName evidence="1">Glycosyltransferase family 4 protein</fullName>
        <ecNumber evidence="1">2.4.-.-</ecNumber>
    </submittedName>
</protein>
<keyword evidence="1" id="KW-0808">Transferase</keyword>
<reference evidence="1" key="1">
    <citation type="submission" date="2024-02" db="EMBL/GenBank/DDBJ databases">
        <title>Genome sequences of strain Gemmobacter sp. JM10B15.</title>
        <authorList>
            <person name="Zhang M."/>
        </authorList>
    </citation>
    <scope>NUCLEOTIDE SEQUENCE</scope>
    <source>
        <strain evidence="1">JM10B15</strain>
    </source>
</reference>
<name>A0ABU8BV13_9RHOB</name>
<evidence type="ECO:0000313" key="2">
    <source>
        <dbReference type="Proteomes" id="UP001431963"/>
    </source>
</evidence>
<organism evidence="1 2">
    <name type="scientific">Gemmobacter denitrificans</name>
    <dbReference type="NCBI Taxonomy" id="3123040"/>
    <lineage>
        <taxon>Bacteria</taxon>
        <taxon>Pseudomonadati</taxon>
        <taxon>Pseudomonadota</taxon>
        <taxon>Alphaproteobacteria</taxon>
        <taxon>Rhodobacterales</taxon>
        <taxon>Paracoccaceae</taxon>
        <taxon>Gemmobacter</taxon>
    </lineage>
</organism>
<keyword evidence="2" id="KW-1185">Reference proteome</keyword>
<dbReference type="PANTHER" id="PTHR45947:SF3">
    <property type="entry name" value="SULFOQUINOVOSYL TRANSFERASE SQD2"/>
    <property type="match status" value="1"/>
</dbReference>
<gene>
    <name evidence="1" type="ORF">V6590_07970</name>
</gene>
<dbReference type="EMBL" id="JBALHR010000003">
    <property type="protein sequence ID" value="MEH7828083.1"/>
    <property type="molecule type" value="Genomic_DNA"/>
</dbReference>
<evidence type="ECO:0000313" key="1">
    <source>
        <dbReference type="EMBL" id="MEH7828083.1"/>
    </source>
</evidence>
<dbReference type="InterPro" id="IPR050194">
    <property type="entry name" value="Glycosyltransferase_grp1"/>
</dbReference>
<dbReference type="SUPFAM" id="SSF53756">
    <property type="entry name" value="UDP-Glycosyltransferase/glycogen phosphorylase"/>
    <property type="match status" value="1"/>
</dbReference>
<dbReference type="GO" id="GO:0016757">
    <property type="term" value="F:glycosyltransferase activity"/>
    <property type="evidence" value="ECO:0007669"/>
    <property type="project" value="UniProtKB-KW"/>
</dbReference>
<dbReference type="EC" id="2.4.-.-" evidence="1"/>
<dbReference type="CDD" id="cd03801">
    <property type="entry name" value="GT4_PimA-like"/>
    <property type="match status" value="1"/>
</dbReference>
<dbReference type="Proteomes" id="UP001431963">
    <property type="component" value="Unassembled WGS sequence"/>
</dbReference>
<keyword evidence="1" id="KW-0328">Glycosyltransferase</keyword>
<proteinExistence type="predicted"/>